<feature type="domain" description="Protein kinase" evidence="8">
    <location>
        <begin position="5"/>
        <end position="272"/>
    </location>
</feature>
<dbReference type="GO" id="GO:0004714">
    <property type="term" value="F:transmembrane receptor protein tyrosine kinase activity"/>
    <property type="evidence" value="ECO:0007669"/>
    <property type="project" value="InterPro"/>
</dbReference>
<evidence type="ECO:0000313" key="10">
    <source>
        <dbReference type="Proteomes" id="UP000626092"/>
    </source>
</evidence>
<keyword evidence="2" id="KW-0808">Transferase</keyword>
<evidence type="ECO:0000256" key="3">
    <source>
        <dbReference type="ARBA" id="ARBA00022741"/>
    </source>
</evidence>
<evidence type="ECO:0000256" key="1">
    <source>
        <dbReference type="ARBA" id="ARBA00022527"/>
    </source>
</evidence>
<organism evidence="9 10">
    <name type="scientific">Rhododendron simsii</name>
    <name type="common">Sims's rhododendron</name>
    <dbReference type="NCBI Taxonomy" id="118357"/>
    <lineage>
        <taxon>Eukaryota</taxon>
        <taxon>Viridiplantae</taxon>
        <taxon>Streptophyta</taxon>
        <taxon>Embryophyta</taxon>
        <taxon>Tracheophyta</taxon>
        <taxon>Spermatophyta</taxon>
        <taxon>Magnoliopsida</taxon>
        <taxon>eudicotyledons</taxon>
        <taxon>Gunneridae</taxon>
        <taxon>Pentapetalae</taxon>
        <taxon>asterids</taxon>
        <taxon>Ericales</taxon>
        <taxon>Ericaceae</taxon>
        <taxon>Ericoideae</taxon>
        <taxon>Rhodoreae</taxon>
        <taxon>Rhododendron</taxon>
    </lineage>
</organism>
<dbReference type="GO" id="GO:0009506">
    <property type="term" value="C:plasmodesma"/>
    <property type="evidence" value="ECO:0007669"/>
    <property type="project" value="TreeGrafter"/>
</dbReference>
<dbReference type="GO" id="GO:0004674">
    <property type="term" value="F:protein serine/threonine kinase activity"/>
    <property type="evidence" value="ECO:0007669"/>
    <property type="project" value="UniProtKB-KW"/>
</dbReference>
<keyword evidence="5 6" id="KW-0067">ATP-binding</keyword>
<gene>
    <name evidence="9" type="ORF">RHSIM_Rhsim10G0053200</name>
</gene>
<dbReference type="PANTHER" id="PTHR27003">
    <property type="entry name" value="OS07G0166700 PROTEIN"/>
    <property type="match status" value="1"/>
</dbReference>
<dbReference type="Gene3D" id="3.30.200.20">
    <property type="entry name" value="Phosphorylase Kinase, domain 1"/>
    <property type="match status" value="1"/>
</dbReference>
<dbReference type="InterPro" id="IPR011009">
    <property type="entry name" value="Kinase-like_dom_sf"/>
</dbReference>
<evidence type="ECO:0000256" key="7">
    <source>
        <dbReference type="SAM" id="MobiDB-lite"/>
    </source>
</evidence>
<keyword evidence="3 6" id="KW-0547">Nucleotide-binding</keyword>
<keyword evidence="4" id="KW-0418">Kinase</keyword>
<dbReference type="PANTHER" id="PTHR27003:SF88">
    <property type="entry name" value="RECEPTOR-LIKE PROTEIN KINASE THESEUS 1"/>
    <property type="match status" value="1"/>
</dbReference>
<evidence type="ECO:0000256" key="5">
    <source>
        <dbReference type="ARBA" id="ARBA00022840"/>
    </source>
</evidence>
<keyword evidence="10" id="KW-1185">Reference proteome</keyword>
<dbReference type="GO" id="GO:0005524">
    <property type="term" value="F:ATP binding"/>
    <property type="evidence" value="ECO:0007669"/>
    <property type="project" value="UniProtKB-UniRule"/>
</dbReference>
<accession>A0A834GGG1</accession>
<dbReference type="PROSITE" id="PS00107">
    <property type="entry name" value="PROTEIN_KINASE_ATP"/>
    <property type="match status" value="1"/>
</dbReference>
<evidence type="ECO:0000256" key="4">
    <source>
        <dbReference type="ARBA" id="ARBA00022777"/>
    </source>
</evidence>
<name>A0A834GGG1_RHOSS</name>
<dbReference type="AlphaFoldDB" id="A0A834GGG1"/>
<dbReference type="InterPro" id="IPR000719">
    <property type="entry name" value="Prot_kinase_dom"/>
</dbReference>
<evidence type="ECO:0000256" key="2">
    <source>
        <dbReference type="ARBA" id="ARBA00022679"/>
    </source>
</evidence>
<dbReference type="InterPro" id="IPR045272">
    <property type="entry name" value="ANXUR1/2-like"/>
</dbReference>
<evidence type="ECO:0000259" key="8">
    <source>
        <dbReference type="PROSITE" id="PS50011"/>
    </source>
</evidence>
<evidence type="ECO:0000313" key="9">
    <source>
        <dbReference type="EMBL" id="KAF7130806.1"/>
    </source>
</evidence>
<sequence length="319" mass="36134">MTNNFDDELVIGSGGFGNIYKGFIDDGTTIFALKMKSKSNQGADEFRTEIEMLSNLRHMHLVNLIGYCDERKEMILVYQCTVNRTLADHLYKHYPFGNGTICHLSWMQTMKICIRAARGLDYLHTNIRRCIICRDVKTTNILLNKDWVAKISNFGLCKVGTTSHSHTHVSTAVKGTFGYLDLEYFLTRRLTKKSDVYAFGVMLLEVLCGRPIVDLRLEEEQHKVANKCLHKHPSGRPTMIDVMAILECMLASQEQPRNACTEEEEVNVHGDFNQEIYDDKNTPENDILSEGISPTANSAPSSDESISAWGDTDMSYLDE</sequence>
<dbReference type="Proteomes" id="UP000626092">
    <property type="component" value="Unassembled WGS sequence"/>
</dbReference>
<dbReference type="SMART" id="SM00220">
    <property type="entry name" value="S_TKc"/>
    <property type="match status" value="1"/>
</dbReference>
<dbReference type="EMBL" id="WJXA01000010">
    <property type="protein sequence ID" value="KAF7130806.1"/>
    <property type="molecule type" value="Genomic_DNA"/>
</dbReference>
<keyword evidence="1" id="KW-0723">Serine/threonine-protein kinase</keyword>
<comment type="caution">
    <text evidence="9">The sequence shown here is derived from an EMBL/GenBank/DDBJ whole genome shotgun (WGS) entry which is preliminary data.</text>
</comment>
<dbReference type="GO" id="GO:0005886">
    <property type="term" value="C:plasma membrane"/>
    <property type="evidence" value="ECO:0007669"/>
    <property type="project" value="TreeGrafter"/>
</dbReference>
<dbReference type="FunFam" id="3.30.200.20:FF:000039">
    <property type="entry name" value="receptor-like protein kinase FERONIA"/>
    <property type="match status" value="1"/>
</dbReference>
<protein>
    <recommendedName>
        <fullName evidence="8">Protein kinase domain-containing protein</fullName>
    </recommendedName>
</protein>
<dbReference type="Gene3D" id="1.10.510.10">
    <property type="entry name" value="Transferase(Phosphotransferase) domain 1"/>
    <property type="match status" value="1"/>
</dbReference>
<dbReference type="OrthoDB" id="4062651at2759"/>
<proteinExistence type="predicted"/>
<dbReference type="SUPFAM" id="SSF56112">
    <property type="entry name" value="Protein kinase-like (PK-like)"/>
    <property type="match status" value="1"/>
</dbReference>
<reference evidence="9" key="1">
    <citation type="submission" date="2019-11" db="EMBL/GenBank/DDBJ databases">
        <authorList>
            <person name="Liu Y."/>
            <person name="Hou J."/>
            <person name="Li T.-Q."/>
            <person name="Guan C.-H."/>
            <person name="Wu X."/>
            <person name="Wu H.-Z."/>
            <person name="Ling F."/>
            <person name="Zhang R."/>
            <person name="Shi X.-G."/>
            <person name="Ren J.-P."/>
            <person name="Chen E.-F."/>
            <person name="Sun J.-M."/>
        </authorList>
    </citation>
    <scope>NUCLEOTIDE SEQUENCE</scope>
    <source>
        <strain evidence="9">Adult_tree_wgs_1</strain>
        <tissue evidence="9">Leaves</tissue>
    </source>
</reference>
<dbReference type="PROSITE" id="PS50011">
    <property type="entry name" value="PROTEIN_KINASE_DOM"/>
    <property type="match status" value="1"/>
</dbReference>
<dbReference type="InterPro" id="IPR017441">
    <property type="entry name" value="Protein_kinase_ATP_BS"/>
</dbReference>
<feature type="region of interest" description="Disordered" evidence="7">
    <location>
        <begin position="270"/>
        <end position="319"/>
    </location>
</feature>
<evidence type="ECO:0000256" key="6">
    <source>
        <dbReference type="PROSITE-ProRule" id="PRU10141"/>
    </source>
</evidence>
<dbReference type="InterPro" id="IPR001245">
    <property type="entry name" value="Ser-Thr/Tyr_kinase_cat_dom"/>
</dbReference>
<dbReference type="Pfam" id="PF07714">
    <property type="entry name" value="PK_Tyr_Ser-Thr"/>
    <property type="match status" value="1"/>
</dbReference>
<feature type="compositionally biased region" description="Polar residues" evidence="7">
    <location>
        <begin position="292"/>
        <end position="305"/>
    </location>
</feature>
<feature type="binding site" evidence="6">
    <location>
        <position position="34"/>
    </location>
    <ligand>
        <name>ATP</name>
        <dbReference type="ChEBI" id="CHEBI:30616"/>
    </ligand>
</feature>